<evidence type="ECO:0000313" key="3">
    <source>
        <dbReference type="EMBL" id="MDQ0344593.1"/>
    </source>
</evidence>
<evidence type="ECO:0000256" key="1">
    <source>
        <dbReference type="SAM" id="Phobius"/>
    </source>
</evidence>
<evidence type="ECO:0000259" key="2">
    <source>
        <dbReference type="Pfam" id="PF10099"/>
    </source>
</evidence>
<feature type="transmembrane region" description="Helical" evidence="1">
    <location>
        <begin position="87"/>
        <end position="107"/>
    </location>
</feature>
<accession>A0ABU0D881</accession>
<organism evidence="3 4">
    <name type="scientific">Lederbergia wuyishanensis</name>
    <dbReference type="NCBI Taxonomy" id="1347903"/>
    <lineage>
        <taxon>Bacteria</taxon>
        <taxon>Bacillati</taxon>
        <taxon>Bacillota</taxon>
        <taxon>Bacilli</taxon>
        <taxon>Bacillales</taxon>
        <taxon>Bacillaceae</taxon>
        <taxon>Lederbergia</taxon>
    </lineage>
</organism>
<keyword evidence="1" id="KW-0812">Transmembrane</keyword>
<dbReference type="EMBL" id="JAUSUO010000010">
    <property type="protein sequence ID" value="MDQ0344593.1"/>
    <property type="molecule type" value="Genomic_DNA"/>
</dbReference>
<protein>
    <submittedName>
        <fullName evidence="3">Thiaminase</fullName>
    </submittedName>
</protein>
<dbReference type="InterPro" id="IPR018764">
    <property type="entry name" value="RskA_C"/>
</dbReference>
<proteinExistence type="predicted"/>
<evidence type="ECO:0000313" key="4">
    <source>
        <dbReference type="Proteomes" id="UP001232343"/>
    </source>
</evidence>
<keyword evidence="1" id="KW-0472">Membrane</keyword>
<feature type="domain" description="Anti-sigma K factor RskA C-terminal" evidence="2">
    <location>
        <begin position="96"/>
        <end position="220"/>
    </location>
</feature>
<sequence>MNCPHWTDEQMIDYILGKTREEDTAAIHNSIATCEICYENYTLWKNTLPHQDLEEPSKFLKRRVMNSYKSKTQENKIRLPGSVGWKASSSIAIIGVALLLFVVLDVFPKQSAEPLTDHSMFVMNNDTDVYELQPEVSRPTKGYAWINNRTKEIYLFVDGLPPLENQDYQAWVKTYSGLYDAGILQLLGERGQLYRKSEPLEKVEYIIVSVEPKGGSRVPTEEHLQVIKVKAKKSNL</sequence>
<dbReference type="Proteomes" id="UP001232343">
    <property type="component" value="Unassembled WGS sequence"/>
</dbReference>
<dbReference type="RefSeq" id="WP_244682872.1">
    <property type="nucleotide sequence ID" value="NZ_JALIRM010000013.1"/>
</dbReference>
<reference evidence="3 4" key="1">
    <citation type="submission" date="2023-07" db="EMBL/GenBank/DDBJ databases">
        <title>Genomic Encyclopedia of Type Strains, Phase IV (KMG-IV): sequencing the most valuable type-strain genomes for metagenomic binning, comparative biology and taxonomic classification.</title>
        <authorList>
            <person name="Goeker M."/>
        </authorList>
    </citation>
    <scope>NUCLEOTIDE SEQUENCE [LARGE SCALE GENOMIC DNA]</scope>
    <source>
        <strain evidence="3 4">DSM 27848</strain>
    </source>
</reference>
<gene>
    <name evidence="3" type="ORF">J2S14_003437</name>
</gene>
<name>A0ABU0D881_9BACI</name>
<dbReference type="Pfam" id="PF10099">
    <property type="entry name" value="RskA_C"/>
    <property type="match status" value="1"/>
</dbReference>
<keyword evidence="4" id="KW-1185">Reference proteome</keyword>
<keyword evidence="1" id="KW-1133">Transmembrane helix</keyword>
<comment type="caution">
    <text evidence="3">The sequence shown here is derived from an EMBL/GenBank/DDBJ whole genome shotgun (WGS) entry which is preliminary data.</text>
</comment>